<name>M3J9A1_CANMX</name>
<dbReference type="HOGENOM" id="CLU_031411_0_0_1"/>
<dbReference type="InterPro" id="IPR040202">
    <property type="entry name" value="Brl1/Brr6"/>
</dbReference>
<organism evidence="4 5">
    <name type="scientific">Candida maltosa (strain Xu316)</name>
    <name type="common">Yeast</name>
    <dbReference type="NCBI Taxonomy" id="1245528"/>
    <lineage>
        <taxon>Eukaryota</taxon>
        <taxon>Fungi</taxon>
        <taxon>Dikarya</taxon>
        <taxon>Ascomycota</taxon>
        <taxon>Saccharomycotina</taxon>
        <taxon>Pichiomycetes</taxon>
        <taxon>Debaryomycetaceae</taxon>
        <taxon>Candida/Lodderomyces clade</taxon>
        <taxon>Candida</taxon>
    </lineage>
</organism>
<accession>M3J9A1</accession>
<dbReference type="PANTHER" id="PTHR28136">
    <property type="entry name" value="NUCLEUS EXPORT PROTEIN BRR6"/>
    <property type="match status" value="1"/>
</dbReference>
<feature type="transmembrane region" description="Helical" evidence="2">
    <location>
        <begin position="383"/>
        <end position="405"/>
    </location>
</feature>
<dbReference type="InterPro" id="IPR018767">
    <property type="entry name" value="Brl1/Brr6_dom"/>
</dbReference>
<keyword evidence="2" id="KW-0812">Transmembrane</keyword>
<dbReference type="GO" id="GO:0006998">
    <property type="term" value="P:nuclear envelope organization"/>
    <property type="evidence" value="ECO:0007669"/>
    <property type="project" value="InterPro"/>
</dbReference>
<dbReference type="GO" id="GO:0055088">
    <property type="term" value="P:lipid homeostasis"/>
    <property type="evidence" value="ECO:0007669"/>
    <property type="project" value="InterPro"/>
</dbReference>
<protein>
    <recommendedName>
        <fullName evidence="3">Brl1/Brr6 domain-containing protein</fullName>
    </recommendedName>
</protein>
<keyword evidence="2" id="KW-1133">Transmembrane helix</keyword>
<feature type="non-terminal residue" evidence="4">
    <location>
        <position position="1"/>
    </location>
</feature>
<reference evidence="4 5" key="1">
    <citation type="submission" date="2013-02" db="EMBL/GenBank/DDBJ databases">
        <title>Genome sequence of Candida maltosa Xu316, a potential industrial strain for xylitol and ethanol production.</title>
        <authorList>
            <person name="Yu J."/>
            <person name="Wang Q."/>
            <person name="Geng X."/>
            <person name="Bao W."/>
            <person name="He P."/>
            <person name="Cai J."/>
        </authorList>
    </citation>
    <scope>NUCLEOTIDE SEQUENCE [LARGE SCALE GENOMIC DNA]</scope>
    <source>
        <strain evidence="5">Xu316</strain>
    </source>
</reference>
<gene>
    <name evidence="4" type="ORF">G210_0706</name>
</gene>
<keyword evidence="2" id="KW-0472">Membrane</keyword>
<feature type="coiled-coil region" evidence="1">
    <location>
        <begin position="203"/>
        <end position="249"/>
    </location>
</feature>
<proteinExistence type="predicted"/>
<evidence type="ECO:0000256" key="2">
    <source>
        <dbReference type="SAM" id="Phobius"/>
    </source>
</evidence>
<dbReference type="SMART" id="SM01042">
    <property type="entry name" value="Brr6_like_C_C"/>
    <property type="match status" value="1"/>
</dbReference>
<dbReference type="OrthoDB" id="5961at2759"/>
<evidence type="ECO:0000256" key="1">
    <source>
        <dbReference type="SAM" id="Coils"/>
    </source>
</evidence>
<comment type="caution">
    <text evidence="4">The sequence shown here is derived from an EMBL/GenBank/DDBJ whole genome shotgun (WGS) entry which is preliminary data.</text>
</comment>
<sequence>MSFNNSHLYHDFDAGVLLSSLSLDDRENDNSHKLMVEEVDDEEEYDDDPMDIDETEDITTNNDIEDVTMDVDGEKVESVEEPHQEEDGLLSLLSPTMLGAKLAIKKPLLLMPPPPPAQPTPINEPQSPEIDYEYDISAFKPIRSEGVITQRTNSTSFQPKNINSFLSNNQHEYLDNNYRQESQPVTIHNHHHHYYYYNNDQRNENTNNNIKSSNLQLENLLDQKKKLQLEQYKQQLEQHQFYLEQYQRNDHLILPSPWKRNISPIERIPYMLMSYLQLIVNFVASLYGIYLVYYLFSTINMDIKTKISQQQTNLMINIESCRQAYYQNGCDDKENLVPLLISKCQKYERCMKQDPYKLSNVSIMSAETIGMILNSLIEPLSVKFYLFVFAFVVVVFACNFTFGYIRAKAYYGDEKLFKVE</sequence>
<dbReference type="GO" id="GO:0031965">
    <property type="term" value="C:nuclear membrane"/>
    <property type="evidence" value="ECO:0007669"/>
    <property type="project" value="InterPro"/>
</dbReference>
<evidence type="ECO:0000313" key="4">
    <source>
        <dbReference type="EMBL" id="EMG48683.1"/>
    </source>
</evidence>
<feature type="domain" description="Brl1/Brr6" evidence="3">
    <location>
        <begin position="272"/>
        <end position="406"/>
    </location>
</feature>
<evidence type="ECO:0000313" key="5">
    <source>
        <dbReference type="Proteomes" id="UP000011777"/>
    </source>
</evidence>
<dbReference type="OMA" id="ETHSSMT"/>
<dbReference type="Pfam" id="PF10104">
    <property type="entry name" value="Brr6_like_C_C"/>
    <property type="match status" value="1"/>
</dbReference>
<dbReference type="eggNOG" id="KOG4503">
    <property type="taxonomic scope" value="Eukaryota"/>
</dbReference>
<dbReference type="PANTHER" id="PTHR28136:SF1">
    <property type="entry name" value="NUCLEUS EXPORT PROTEIN BRL1"/>
    <property type="match status" value="1"/>
</dbReference>
<dbReference type="Proteomes" id="UP000011777">
    <property type="component" value="Unassembled WGS sequence"/>
</dbReference>
<keyword evidence="1" id="KW-0175">Coiled coil</keyword>
<dbReference type="EMBL" id="AOGT01001009">
    <property type="protein sequence ID" value="EMG48683.1"/>
    <property type="molecule type" value="Genomic_DNA"/>
</dbReference>
<dbReference type="AlphaFoldDB" id="M3J9A1"/>
<keyword evidence="5" id="KW-1185">Reference proteome</keyword>
<feature type="transmembrane region" description="Helical" evidence="2">
    <location>
        <begin position="270"/>
        <end position="296"/>
    </location>
</feature>
<evidence type="ECO:0000259" key="3">
    <source>
        <dbReference type="SMART" id="SM01042"/>
    </source>
</evidence>